<organism evidence="5 6">
    <name type="scientific">Paenibacillus aurantius</name>
    <dbReference type="NCBI Taxonomy" id="2918900"/>
    <lineage>
        <taxon>Bacteria</taxon>
        <taxon>Bacillati</taxon>
        <taxon>Bacillota</taxon>
        <taxon>Bacilli</taxon>
        <taxon>Bacillales</taxon>
        <taxon>Paenibacillaceae</taxon>
        <taxon>Paenibacillus</taxon>
    </lineage>
</organism>
<dbReference type="EMBL" id="CP130318">
    <property type="protein sequence ID" value="WNQ13999.1"/>
    <property type="molecule type" value="Genomic_DNA"/>
</dbReference>
<dbReference type="PROSITE" id="PS01124">
    <property type="entry name" value="HTH_ARAC_FAMILY_2"/>
    <property type="match status" value="1"/>
</dbReference>
<name>A0AA96LIK3_9BACL</name>
<dbReference type="Pfam" id="PF12833">
    <property type="entry name" value="HTH_18"/>
    <property type="match status" value="1"/>
</dbReference>
<reference evidence="5 6" key="1">
    <citation type="submission" date="2022-02" db="EMBL/GenBank/DDBJ databases">
        <title>Paenibacillus sp. MBLB1776 Whole Genome Shotgun Sequencing.</title>
        <authorList>
            <person name="Hwang C.Y."/>
            <person name="Cho E.-S."/>
            <person name="Seo M.-J."/>
        </authorList>
    </citation>
    <scope>NUCLEOTIDE SEQUENCE [LARGE SCALE GENOMIC DNA]</scope>
    <source>
        <strain evidence="5 6">MBLB1776</strain>
    </source>
</reference>
<dbReference type="RefSeq" id="WP_315607781.1">
    <property type="nucleotide sequence ID" value="NZ_CP130318.1"/>
</dbReference>
<evidence type="ECO:0000313" key="5">
    <source>
        <dbReference type="EMBL" id="WNQ13999.1"/>
    </source>
</evidence>
<proteinExistence type="predicted"/>
<dbReference type="InterPro" id="IPR018060">
    <property type="entry name" value="HTH_AraC"/>
</dbReference>
<keyword evidence="2" id="KW-0238">DNA-binding</keyword>
<dbReference type="Proteomes" id="UP001305702">
    <property type="component" value="Chromosome"/>
</dbReference>
<dbReference type="PANTHER" id="PTHR43280:SF2">
    <property type="entry name" value="HTH-TYPE TRANSCRIPTIONAL REGULATOR EXSA"/>
    <property type="match status" value="1"/>
</dbReference>
<evidence type="ECO:0000256" key="1">
    <source>
        <dbReference type="ARBA" id="ARBA00023015"/>
    </source>
</evidence>
<keyword evidence="3" id="KW-0804">Transcription</keyword>
<evidence type="ECO:0000313" key="6">
    <source>
        <dbReference type="Proteomes" id="UP001305702"/>
    </source>
</evidence>
<keyword evidence="1" id="KW-0805">Transcription regulation</keyword>
<accession>A0AA96LIK3</accession>
<gene>
    <name evidence="5" type="ORF">MJA45_13565</name>
</gene>
<dbReference type="KEGG" id="paun:MJA45_13565"/>
<dbReference type="SMART" id="SM00342">
    <property type="entry name" value="HTH_ARAC"/>
    <property type="match status" value="1"/>
</dbReference>
<evidence type="ECO:0000256" key="3">
    <source>
        <dbReference type="ARBA" id="ARBA00023163"/>
    </source>
</evidence>
<dbReference type="Gene3D" id="1.10.10.60">
    <property type="entry name" value="Homeodomain-like"/>
    <property type="match status" value="2"/>
</dbReference>
<dbReference type="PANTHER" id="PTHR43280">
    <property type="entry name" value="ARAC-FAMILY TRANSCRIPTIONAL REGULATOR"/>
    <property type="match status" value="1"/>
</dbReference>
<dbReference type="SUPFAM" id="SSF46689">
    <property type="entry name" value="Homeodomain-like"/>
    <property type="match status" value="2"/>
</dbReference>
<protein>
    <submittedName>
        <fullName evidence="5">AraC family transcriptional regulator</fullName>
    </submittedName>
</protein>
<feature type="domain" description="HTH araC/xylS-type" evidence="4">
    <location>
        <begin position="171"/>
        <end position="268"/>
    </location>
</feature>
<dbReference type="InterPro" id="IPR009057">
    <property type="entry name" value="Homeodomain-like_sf"/>
</dbReference>
<sequence>MEATHLKKHLEDLSVSVSVAAHVKVPSHWKHHNHVTVNNCLYYFREGEGSLHIRDSVFLPKPGDLYVLPAGDRISFSTVPEAPFRLMYCHFHAMSGRFPLFQVVDTPLFIRLQDQDRAEELFGRLIQNVRRTDDLSPLAVKSAMFDLLLFIWEQESRKPVPILSSSMQRWNDIVHFMELHSDRALTVTEIAEKFNYSTKYFIRLFKAAFGVPPHRYLVKLRMERGKHLLLTTDWTVTRVADELGMERSHFTRLFQGETNMTPTQYRDWLKASDG</sequence>
<dbReference type="GO" id="GO:0043565">
    <property type="term" value="F:sequence-specific DNA binding"/>
    <property type="evidence" value="ECO:0007669"/>
    <property type="project" value="InterPro"/>
</dbReference>
<dbReference type="Gene3D" id="2.60.120.280">
    <property type="entry name" value="Regulatory protein AraC"/>
    <property type="match status" value="1"/>
</dbReference>
<dbReference type="AlphaFoldDB" id="A0AA96LIK3"/>
<dbReference type="SUPFAM" id="SSF51215">
    <property type="entry name" value="Regulatory protein AraC"/>
    <property type="match status" value="1"/>
</dbReference>
<dbReference type="Pfam" id="PF02311">
    <property type="entry name" value="AraC_binding"/>
    <property type="match status" value="1"/>
</dbReference>
<dbReference type="InterPro" id="IPR037923">
    <property type="entry name" value="HTH-like"/>
</dbReference>
<evidence type="ECO:0000256" key="2">
    <source>
        <dbReference type="ARBA" id="ARBA00023125"/>
    </source>
</evidence>
<keyword evidence="6" id="KW-1185">Reference proteome</keyword>
<evidence type="ECO:0000259" key="4">
    <source>
        <dbReference type="PROSITE" id="PS01124"/>
    </source>
</evidence>
<dbReference type="GO" id="GO:0003700">
    <property type="term" value="F:DNA-binding transcription factor activity"/>
    <property type="evidence" value="ECO:0007669"/>
    <property type="project" value="InterPro"/>
</dbReference>
<dbReference type="InterPro" id="IPR003313">
    <property type="entry name" value="AraC-bd"/>
</dbReference>